<organism evidence="1 2">
    <name type="scientific">Euplotes crassus</name>
    <dbReference type="NCBI Taxonomy" id="5936"/>
    <lineage>
        <taxon>Eukaryota</taxon>
        <taxon>Sar</taxon>
        <taxon>Alveolata</taxon>
        <taxon>Ciliophora</taxon>
        <taxon>Intramacronucleata</taxon>
        <taxon>Spirotrichea</taxon>
        <taxon>Hypotrichia</taxon>
        <taxon>Euplotida</taxon>
        <taxon>Euplotidae</taxon>
        <taxon>Moneuplotes</taxon>
    </lineage>
</organism>
<reference evidence="1" key="1">
    <citation type="submission" date="2023-07" db="EMBL/GenBank/DDBJ databases">
        <authorList>
            <consortium name="AG Swart"/>
            <person name="Singh M."/>
            <person name="Singh A."/>
            <person name="Seah K."/>
            <person name="Emmerich C."/>
        </authorList>
    </citation>
    <scope>NUCLEOTIDE SEQUENCE</scope>
    <source>
        <strain evidence="1">DP1</strain>
    </source>
</reference>
<comment type="caution">
    <text evidence="1">The sequence shown here is derived from an EMBL/GenBank/DDBJ whole genome shotgun (WGS) entry which is preliminary data.</text>
</comment>
<sequence length="272" mass="31688">MMTKFLKNAIKEQKIKNSASPKRDIQIRKEKLDQYTKLVKDLHPPKVSKLKAKEMKALKDAIINTRARNKSSISFSKDDKNKLNSLTNYNSEYANRSANGFTVPSHRVQKSHITWNFENNFLPKPKEKKEPKVTDFLKEQREKKSIENFNIKLEPKLRGSERNFQRGKRNSPTNNSMDIRKHSNLIEEGSPQSSKEFYSKFKNSHVEDPEIRNQQIAVARAHAKRSEEEVNRIEMQMKYSRGTNVKDVVSMNEILLGAIESKLNILDRMNDL</sequence>
<accession>A0AAD1X231</accession>
<proteinExistence type="predicted"/>
<dbReference type="EMBL" id="CAMPGE010001464">
    <property type="protein sequence ID" value="CAI2360253.1"/>
    <property type="molecule type" value="Genomic_DNA"/>
</dbReference>
<evidence type="ECO:0000313" key="2">
    <source>
        <dbReference type="Proteomes" id="UP001295684"/>
    </source>
</evidence>
<name>A0AAD1X231_EUPCR</name>
<gene>
    <name evidence="1" type="ORF">ECRASSUSDP1_LOCUS1552</name>
</gene>
<dbReference type="Proteomes" id="UP001295684">
    <property type="component" value="Unassembled WGS sequence"/>
</dbReference>
<evidence type="ECO:0000313" key="1">
    <source>
        <dbReference type="EMBL" id="CAI2360253.1"/>
    </source>
</evidence>
<dbReference type="AlphaFoldDB" id="A0AAD1X231"/>
<keyword evidence="2" id="KW-1185">Reference proteome</keyword>
<protein>
    <submittedName>
        <fullName evidence="1">Uncharacterized protein</fullName>
    </submittedName>
</protein>